<dbReference type="SUPFAM" id="SSF144091">
    <property type="entry name" value="Rhomboid-like"/>
    <property type="match status" value="1"/>
</dbReference>
<dbReference type="GO" id="GO:0004252">
    <property type="term" value="F:serine-type endopeptidase activity"/>
    <property type="evidence" value="ECO:0007669"/>
    <property type="project" value="InterPro"/>
</dbReference>
<dbReference type="InterPro" id="IPR050925">
    <property type="entry name" value="Rhomboid_protease_S54"/>
</dbReference>
<feature type="transmembrane region" description="Helical" evidence="7">
    <location>
        <begin position="390"/>
        <end position="409"/>
    </location>
</feature>
<sequence>MLLATLRCQAWRRPSPGHSIQFLFAPKFRSFSRPSRSLLQEVKAPGVPPLKDAAGLSRGSGPSFYEKVGSPGIARQIFFVGIASYFTFSLAASITTVQTETIVERMVEASPIWAVKTITNADIKRVQNANLIQNLREKLASFQSTVQHLPVLLQPWVNRACIAVMQPWADASEAKRLCWKICMLNFAVWSAWKVKSWRGFMNKRFMHDPLSGKSYTLLTSAFSHQSFIHLLCNCLALESFGAAAYYYLLREQNKAEPEILEKTSSFHFLAFFMTAAMFSGLVSHIVNAKILFPRVVRQLAALKPKTETWAAAVATTTNAAKEVPKKKIIEILPSLGASGGIYAAVTMTALAFPDSQVALFIPPSYPINIQVGVGGLLLMDTIGILRGWRFFDHWAHLGGAAFGVFYYAYGPSYWLDLRKRAAKAAKQIDPAVS</sequence>
<dbReference type="PANTHER" id="PTHR43731">
    <property type="entry name" value="RHOMBOID PROTEASE"/>
    <property type="match status" value="1"/>
</dbReference>
<feature type="transmembrane region" description="Helical" evidence="7">
    <location>
        <begin position="268"/>
        <end position="288"/>
    </location>
</feature>
<comment type="subcellular location">
    <subcellularLocation>
        <location evidence="1">Membrane</location>
        <topology evidence="1">Multi-pass membrane protein</topology>
    </subcellularLocation>
</comment>
<gene>
    <name evidence="9" type="ORF">BDN70DRAFT_852962</name>
</gene>
<evidence type="ECO:0000256" key="2">
    <source>
        <dbReference type="ARBA" id="ARBA00009045"/>
    </source>
</evidence>
<keyword evidence="5 7" id="KW-1133">Transmembrane helix</keyword>
<dbReference type="Gene3D" id="1.20.1540.10">
    <property type="entry name" value="Rhomboid-like"/>
    <property type="match status" value="1"/>
</dbReference>
<dbReference type="OrthoDB" id="10260614at2759"/>
<comment type="similarity">
    <text evidence="2">Belongs to the peptidase S54 family.</text>
</comment>
<dbReference type="InterPro" id="IPR035952">
    <property type="entry name" value="Rhomboid-like_sf"/>
</dbReference>
<proteinExistence type="inferred from homology"/>
<evidence type="ECO:0000256" key="4">
    <source>
        <dbReference type="ARBA" id="ARBA00022801"/>
    </source>
</evidence>
<dbReference type="InterPro" id="IPR022764">
    <property type="entry name" value="Peptidase_S54_rhomboid_dom"/>
</dbReference>
<dbReference type="GO" id="GO:0016020">
    <property type="term" value="C:membrane"/>
    <property type="evidence" value="ECO:0007669"/>
    <property type="project" value="UniProtKB-SubCell"/>
</dbReference>
<keyword evidence="4" id="KW-0378">Hydrolase</keyword>
<dbReference type="AlphaFoldDB" id="A0A9P6D3M5"/>
<feature type="transmembrane region" description="Helical" evidence="7">
    <location>
        <begin position="331"/>
        <end position="352"/>
    </location>
</feature>
<protein>
    <recommendedName>
        <fullName evidence="8">Peptidase S54 rhomboid domain-containing protein</fullName>
    </recommendedName>
</protein>
<feature type="domain" description="Peptidase S54 rhomboid" evidence="8">
    <location>
        <begin position="213"/>
        <end position="408"/>
    </location>
</feature>
<evidence type="ECO:0000313" key="10">
    <source>
        <dbReference type="Proteomes" id="UP000807469"/>
    </source>
</evidence>
<evidence type="ECO:0000256" key="5">
    <source>
        <dbReference type="ARBA" id="ARBA00022989"/>
    </source>
</evidence>
<keyword evidence="10" id="KW-1185">Reference proteome</keyword>
<accession>A0A9P6D3M5</accession>
<evidence type="ECO:0000256" key="3">
    <source>
        <dbReference type="ARBA" id="ARBA00022692"/>
    </source>
</evidence>
<evidence type="ECO:0000256" key="7">
    <source>
        <dbReference type="SAM" id="Phobius"/>
    </source>
</evidence>
<comment type="caution">
    <text evidence="9">The sequence shown here is derived from an EMBL/GenBank/DDBJ whole genome shotgun (WGS) entry which is preliminary data.</text>
</comment>
<dbReference type="GO" id="GO:0006465">
    <property type="term" value="P:signal peptide processing"/>
    <property type="evidence" value="ECO:0007669"/>
    <property type="project" value="TreeGrafter"/>
</dbReference>
<evidence type="ECO:0000313" key="9">
    <source>
        <dbReference type="EMBL" id="KAF9482634.1"/>
    </source>
</evidence>
<dbReference type="Proteomes" id="UP000807469">
    <property type="component" value="Unassembled WGS sequence"/>
</dbReference>
<reference evidence="9" key="1">
    <citation type="submission" date="2020-11" db="EMBL/GenBank/DDBJ databases">
        <authorList>
            <consortium name="DOE Joint Genome Institute"/>
            <person name="Ahrendt S."/>
            <person name="Riley R."/>
            <person name="Andreopoulos W."/>
            <person name="Labutti K."/>
            <person name="Pangilinan J."/>
            <person name="Ruiz-Duenas F.J."/>
            <person name="Barrasa J.M."/>
            <person name="Sanchez-Garcia M."/>
            <person name="Camarero S."/>
            <person name="Miyauchi S."/>
            <person name="Serrano A."/>
            <person name="Linde D."/>
            <person name="Babiker R."/>
            <person name="Drula E."/>
            <person name="Ayuso-Fernandez I."/>
            <person name="Pacheco R."/>
            <person name="Padilla G."/>
            <person name="Ferreira P."/>
            <person name="Barriuso J."/>
            <person name="Kellner H."/>
            <person name="Castanera R."/>
            <person name="Alfaro M."/>
            <person name="Ramirez L."/>
            <person name="Pisabarro A.G."/>
            <person name="Kuo A."/>
            <person name="Tritt A."/>
            <person name="Lipzen A."/>
            <person name="He G."/>
            <person name="Yan M."/>
            <person name="Ng V."/>
            <person name="Cullen D."/>
            <person name="Martin F."/>
            <person name="Rosso M.-N."/>
            <person name="Henrissat B."/>
            <person name="Hibbett D."/>
            <person name="Martinez A.T."/>
            <person name="Grigoriev I.V."/>
        </authorList>
    </citation>
    <scope>NUCLEOTIDE SEQUENCE</scope>
    <source>
        <strain evidence="9">CIRM-BRFM 674</strain>
    </source>
</reference>
<keyword evidence="6 7" id="KW-0472">Membrane</keyword>
<evidence type="ECO:0000256" key="1">
    <source>
        <dbReference type="ARBA" id="ARBA00004141"/>
    </source>
</evidence>
<name>A0A9P6D3M5_9AGAR</name>
<evidence type="ECO:0000256" key="6">
    <source>
        <dbReference type="ARBA" id="ARBA00023136"/>
    </source>
</evidence>
<keyword evidence="3 7" id="KW-0812">Transmembrane</keyword>
<dbReference type="EMBL" id="MU155163">
    <property type="protein sequence ID" value="KAF9482634.1"/>
    <property type="molecule type" value="Genomic_DNA"/>
</dbReference>
<feature type="transmembrane region" description="Helical" evidence="7">
    <location>
        <begin position="227"/>
        <end position="248"/>
    </location>
</feature>
<organism evidence="9 10">
    <name type="scientific">Pholiota conissans</name>
    <dbReference type="NCBI Taxonomy" id="109636"/>
    <lineage>
        <taxon>Eukaryota</taxon>
        <taxon>Fungi</taxon>
        <taxon>Dikarya</taxon>
        <taxon>Basidiomycota</taxon>
        <taxon>Agaricomycotina</taxon>
        <taxon>Agaricomycetes</taxon>
        <taxon>Agaricomycetidae</taxon>
        <taxon>Agaricales</taxon>
        <taxon>Agaricineae</taxon>
        <taxon>Strophariaceae</taxon>
        <taxon>Pholiota</taxon>
    </lineage>
</organism>
<dbReference type="Pfam" id="PF01694">
    <property type="entry name" value="Rhomboid"/>
    <property type="match status" value="1"/>
</dbReference>
<dbReference type="PANTHER" id="PTHR43731:SF14">
    <property type="entry name" value="PRESENILIN-ASSOCIATED RHOMBOID-LIKE PROTEIN, MITOCHONDRIAL"/>
    <property type="match status" value="1"/>
</dbReference>
<evidence type="ECO:0000259" key="8">
    <source>
        <dbReference type="Pfam" id="PF01694"/>
    </source>
</evidence>